<reference evidence="3 6" key="4">
    <citation type="submission" date="2018-08" db="EMBL/GenBank/DDBJ databases">
        <authorList>
            <person name="Fokvardsen B D."/>
            <person name="Norman A."/>
        </authorList>
    </citation>
    <scope>NUCLEOTIDE SEQUENCE [LARGE SCALE GENOMIC DNA]</scope>
    <source>
        <strain evidence="3 6">DKC2</strain>
    </source>
</reference>
<dbReference type="Proteomes" id="UP000300237">
    <property type="component" value="Chromosome"/>
</dbReference>
<reference evidence="2 5" key="2">
    <citation type="submission" date="2016-04" db="EMBL/GenBank/DDBJ databases">
        <authorList>
            <person name="Bigi M."/>
            <person name="Bigi F."/>
            <person name="Soria M.A."/>
        </authorList>
    </citation>
    <scope>NUCLEOTIDE SEQUENCE [LARGE SCALE GENOMIC DNA]</scope>
    <source>
        <strain evidence="2 5">6548</strain>
    </source>
</reference>
<evidence type="ECO:0000313" key="6">
    <source>
        <dbReference type="Proteomes" id="UP000300237"/>
    </source>
</evidence>
<gene>
    <name evidence="2" type="ORF">A4S10_01639</name>
    <name evidence="3" type="ORF">DKC2_1645</name>
    <name evidence="1" type="ORF">ERS027646_04801</name>
</gene>
<dbReference type="EMBL" id="CNGE01001746">
    <property type="protein sequence ID" value="CKU46619.1"/>
    <property type="molecule type" value="Genomic_DNA"/>
</dbReference>
<dbReference type="Proteomes" id="UP000189452">
    <property type="component" value="Chromosome"/>
</dbReference>
<dbReference type="Proteomes" id="UP000048948">
    <property type="component" value="Unassembled WGS sequence"/>
</dbReference>
<evidence type="ECO:0000313" key="5">
    <source>
        <dbReference type="Proteomes" id="UP000189452"/>
    </source>
</evidence>
<evidence type="ECO:0000313" key="1">
    <source>
        <dbReference type="EMBL" id="CKU46619.1"/>
    </source>
</evidence>
<evidence type="ECO:0000313" key="4">
    <source>
        <dbReference type="Proteomes" id="UP000048948"/>
    </source>
</evidence>
<reference evidence="2 5" key="3">
    <citation type="submission" date="2017-02" db="EMBL/GenBank/DDBJ databases">
        <title>Protein polymorphisms may explain contrasting epidemiological fitness of two variants of a multidrug-resistant Mycobacterium tuberculosis strain.</title>
        <authorList>
            <person name="Bigi M.M."/>
            <person name="Lopez B."/>
            <person name="Blanco F.C."/>
            <person name="Sasiain M.C."/>
            <person name="De La Barrera S."/>
            <person name="Ritacco V."/>
            <person name="Bigi F."/>
            <person name="Soria M.A."/>
        </authorList>
    </citation>
    <scope>NUCLEOTIDE SEQUENCE [LARGE SCALE GENOMIC DNA]</scope>
    <source>
        <strain evidence="2 5">6548</strain>
    </source>
</reference>
<reference evidence="1 4" key="1">
    <citation type="submission" date="2015-03" db="EMBL/GenBank/DDBJ databases">
        <authorList>
            <consortium name="Pathogen Informatics"/>
        </authorList>
    </citation>
    <scope>NUCLEOTIDE SEQUENCE [LARGE SCALE GENOMIC DNA]</scope>
    <source>
        <strain evidence="1 4">Bir 172</strain>
    </source>
</reference>
<organism evidence="2 5">
    <name type="scientific">Mycobacterium tuberculosis</name>
    <dbReference type="NCBI Taxonomy" id="1773"/>
    <lineage>
        <taxon>Bacteria</taxon>
        <taxon>Bacillati</taxon>
        <taxon>Actinomycetota</taxon>
        <taxon>Actinomycetes</taxon>
        <taxon>Mycobacteriales</taxon>
        <taxon>Mycobacteriaceae</taxon>
        <taxon>Mycobacterium</taxon>
        <taxon>Mycobacterium tuberculosis complex</taxon>
    </lineage>
</organism>
<dbReference type="EMBL" id="LWDQ01000001">
    <property type="protein sequence ID" value="OMH59471.1"/>
    <property type="molecule type" value="Genomic_DNA"/>
</dbReference>
<accession>A0A0E8NS67</accession>
<evidence type="ECO:0000313" key="2">
    <source>
        <dbReference type="EMBL" id="OMH59471.1"/>
    </source>
</evidence>
<protein>
    <submittedName>
        <fullName evidence="2">Uncharacterized protein</fullName>
    </submittedName>
</protein>
<sequence length="77" mass="8418">MRLAPATKRAVRYGPLRSGAIQPSCLVTHAAFVSAGKDGRYAHLLATRNSDLSRCRGQIVHLAALRLVRQLQPIQRG</sequence>
<evidence type="ECO:0000313" key="3">
    <source>
        <dbReference type="EMBL" id="VCU49815.1"/>
    </source>
</evidence>
<name>A0A0E8NS67_MYCTX</name>
<proteinExistence type="predicted"/>
<dbReference type="EMBL" id="LR027516">
    <property type="protein sequence ID" value="VCU49815.1"/>
    <property type="molecule type" value="Genomic_DNA"/>
</dbReference>
<dbReference type="AlphaFoldDB" id="A0A0E8NS67"/>